<evidence type="ECO:0000313" key="2">
    <source>
        <dbReference type="Proteomes" id="UP000821845"/>
    </source>
</evidence>
<gene>
    <name evidence="1" type="ORF">HPB50_009766</name>
</gene>
<comment type="caution">
    <text evidence="1">The sequence shown here is derived from an EMBL/GenBank/DDBJ whole genome shotgun (WGS) entry which is preliminary data.</text>
</comment>
<reference evidence="1" key="1">
    <citation type="submission" date="2020-05" db="EMBL/GenBank/DDBJ databases">
        <title>Large-scale comparative analyses of tick genomes elucidate their genetic diversity and vector capacities.</title>
        <authorList>
            <person name="Jia N."/>
            <person name="Wang J."/>
            <person name="Shi W."/>
            <person name="Du L."/>
            <person name="Sun Y."/>
            <person name="Zhan W."/>
            <person name="Jiang J."/>
            <person name="Wang Q."/>
            <person name="Zhang B."/>
            <person name="Ji P."/>
            <person name="Sakyi L.B."/>
            <person name="Cui X."/>
            <person name="Yuan T."/>
            <person name="Jiang B."/>
            <person name="Yang W."/>
            <person name="Lam T.T.-Y."/>
            <person name="Chang Q."/>
            <person name="Ding S."/>
            <person name="Wang X."/>
            <person name="Zhu J."/>
            <person name="Ruan X."/>
            <person name="Zhao L."/>
            <person name="Wei J."/>
            <person name="Que T."/>
            <person name="Du C."/>
            <person name="Cheng J."/>
            <person name="Dai P."/>
            <person name="Han X."/>
            <person name="Huang E."/>
            <person name="Gao Y."/>
            <person name="Liu J."/>
            <person name="Shao H."/>
            <person name="Ye R."/>
            <person name="Li L."/>
            <person name="Wei W."/>
            <person name="Wang X."/>
            <person name="Wang C."/>
            <person name="Yang T."/>
            <person name="Huo Q."/>
            <person name="Li W."/>
            <person name="Guo W."/>
            <person name="Chen H."/>
            <person name="Zhou L."/>
            <person name="Ni X."/>
            <person name="Tian J."/>
            <person name="Zhou Y."/>
            <person name="Sheng Y."/>
            <person name="Liu T."/>
            <person name="Pan Y."/>
            <person name="Xia L."/>
            <person name="Li J."/>
            <person name="Zhao F."/>
            <person name="Cao W."/>
        </authorList>
    </citation>
    <scope>NUCLEOTIDE SEQUENCE</scope>
    <source>
        <strain evidence="1">Hyas-2018</strain>
    </source>
</reference>
<evidence type="ECO:0000313" key="1">
    <source>
        <dbReference type="EMBL" id="KAH6927877.1"/>
    </source>
</evidence>
<proteinExistence type="predicted"/>
<organism evidence="1 2">
    <name type="scientific">Hyalomma asiaticum</name>
    <name type="common">Tick</name>
    <dbReference type="NCBI Taxonomy" id="266040"/>
    <lineage>
        <taxon>Eukaryota</taxon>
        <taxon>Metazoa</taxon>
        <taxon>Ecdysozoa</taxon>
        <taxon>Arthropoda</taxon>
        <taxon>Chelicerata</taxon>
        <taxon>Arachnida</taxon>
        <taxon>Acari</taxon>
        <taxon>Parasitiformes</taxon>
        <taxon>Ixodida</taxon>
        <taxon>Ixodoidea</taxon>
        <taxon>Ixodidae</taxon>
        <taxon>Hyalomminae</taxon>
        <taxon>Hyalomma</taxon>
    </lineage>
</organism>
<accession>A0ACB7S3U7</accession>
<dbReference type="Proteomes" id="UP000821845">
    <property type="component" value="Chromosome 6"/>
</dbReference>
<protein>
    <submittedName>
        <fullName evidence="1">Uncharacterized protein</fullName>
    </submittedName>
</protein>
<keyword evidence="2" id="KW-1185">Reference proteome</keyword>
<sequence>MRRSYVWRDSWNSWPWARPVEQQREAPGKATAEPGPMRFGVHATSCFPAVGVLSWPDCVELVRPAAAGRRRILNRKDVQGRLPRLPAGWLDAGEAKDDAAGNR</sequence>
<dbReference type="EMBL" id="CM023486">
    <property type="protein sequence ID" value="KAH6927877.1"/>
    <property type="molecule type" value="Genomic_DNA"/>
</dbReference>
<name>A0ACB7S3U7_HYAAI</name>